<reference evidence="4" key="1">
    <citation type="submission" date="2018-10" db="EMBL/GenBank/DDBJ databases">
        <title>Effector identification in a new, highly contiguous assembly of the strawberry crown rot pathogen Phytophthora cactorum.</title>
        <authorList>
            <person name="Armitage A.D."/>
            <person name="Nellist C.F."/>
            <person name="Bates H."/>
            <person name="Vickerstaff R.J."/>
            <person name="Harrison R.J."/>
        </authorList>
    </citation>
    <scope>NUCLEOTIDE SEQUENCE</scope>
    <source>
        <strain evidence="2">4032</strain>
        <strain evidence="3">4040</strain>
        <strain evidence="4">P415</strain>
    </source>
</reference>
<evidence type="ECO:0000256" key="1">
    <source>
        <dbReference type="SAM" id="MobiDB-lite"/>
    </source>
</evidence>
<dbReference type="Proteomes" id="UP000697107">
    <property type="component" value="Unassembled WGS sequence"/>
</dbReference>
<gene>
    <name evidence="2" type="ORF">PC115_g20871</name>
    <name evidence="3" type="ORF">PC117_g23145</name>
    <name evidence="4" type="ORF">PC118_g20964</name>
</gene>
<protein>
    <submittedName>
        <fullName evidence="4">Uncharacterized protein</fullName>
    </submittedName>
</protein>
<dbReference type="Proteomes" id="UP000736787">
    <property type="component" value="Unassembled WGS sequence"/>
</dbReference>
<sequence>MSSAFSKSTVKPKNSRTERSKPTAIKILEGLLSRRAGGSATEFHCSRLQIRCDDKYVNTLVGCESSTATGGCVCDDLSDGVVVRIGGGLVLGWFGSNSLR</sequence>
<comment type="caution">
    <text evidence="4">The sequence shown here is derived from an EMBL/GenBank/DDBJ whole genome shotgun (WGS) entry which is preliminary data.</text>
</comment>
<feature type="compositionally biased region" description="Polar residues" evidence="1">
    <location>
        <begin position="1"/>
        <end position="12"/>
    </location>
</feature>
<evidence type="ECO:0000313" key="5">
    <source>
        <dbReference type="Proteomes" id="UP000697107"/>
    </source>
</evidence>
<feature type="region of interest" description="Disordered" evidence="1">
    <location>
        <begin position="1"/>
        <end position="22"/>
    </location>
</feature>
<organism evidence="4 5">
    <name type="scientific">Phytophthora cactorum</name>
    <dbReference type="NCBI Taxonomy" id="29920"/>
    <lineage>
        <taxon>Eukaryota</taxon>
        <taxon>Sar</taxon>
        <taxon>Stramenopiles</taxon>
        <taxon>Oomycota</taxon>
        <taxon>Peronosporomycetes</taxon>
        <taxon>Peronosporales</taxon>
        <taxon>Peronosporaceae</taxon>
        <taxon>Phytophthora</taxon>
    </lineage>
</organism>
<dbReference type="Proteomes" id="UP000774804">
    <property type="component" value="Unassembled WGS sequence"/>
</dbReference>
<evidence type="ECO:0000313" key="2">
    <source>
        <dbReference type="EMBL" id="KAG2885851.1"/>
    </source>
</evidence>
<accession>A0A8T1EW89</accession>
<dbReference type="EMBL" id="RCML01001348">
    <property type="protein sequence ID" value="KAG2963310.1"/>
    <property type="molecule type" value="Genomic_DNA"/>
</dbReference>
<dbReference type="EMBL" id="RCMI01001385">
    <property type="protein sequence ID" value="KAG2885851.1"/>
    <property type="molecule type" value="Genomic_DNA"/>
</dbReference>
<dbReference type="AlphaFoldDB" id="A0A8T1EW89"/>
<proteinExistence type="predicted"/>
<name>A0A8T1EW89_9STRA</name>
<dbReference type="EMBL" id="RCMK01001367">
    <property type="protein sequence ID" value="KAG2895826.1"/>
    <property type="molecule type" value="Genomic_DNA"/>
</dbReference>
<evidence type="ECO:0000313" key="3">
    <source>
        <dbReference type="EMBL" id="KAG2895826.1"/>
    </source>
</evidence>
<evidence type="ECO:0000313" key="4">
    <source>
        <dbReference type="EMBL" id="KAG2963310.1"/>
    </source>
</evidence>